<organism evidence="2">
    <name type="scientific">Pongo abelii</name>
    <name type="common">Sumatran orangutan</name>
    <name type="synonym">Pongo pygmaeus abelii</name>
    <dbReference type="NCBI Taxonomy" id="9601"/>
    <lineage>
        <taxon>Eukaryota</taxon>
        <taxon>Metazoa</taxon>
        <taxon>Chordata</taxon>
        <taxon>Craniata</taxon>
        <taxon>Vertebrata</taxon>
        <taxon>Euteleostomi</taxon>
        <taxon>Mammalia</taxon>
        <taxon>Eutheria</taxon>
        <taxon>Euarchontoglires</taxon>
        <taxon>Primates</taxon>
        <taxon>Haplorrhini</taxon>
        <taxon>Catarrhini</taxon>
        <taxon>Hominidae</taxon>
        <taxon>Pongo</taxon>
    </lineage>
</organism>
<feature type="compositionally biased region" description="Acidic residues" evidence="1">
    <location>
        <begin position="24"/>
        <end position="39"/>
    </location>
</feature>
<dbReference type="EMBL" id="NDHI03003284">
    <property type="protein sequence ID" value="PNJ87877.1"/>
    <property type="molecule type" value="Genomic_DNA"/>
</dbReference>
<gene>
    <name evidence="2" type="ORF">CR201_G0021382</name>
</gene>
<comment type="caution">
    <text evidence="2">The sequence shown here is derived from an EMBL/GenBank/DDBJ whole genome shotgun (WGS) entry which is preliminary data.</text>
</comment>
<sequence length="90" mass="9757">MGQPQITVRTMKPPAKVHIPQGEVQEEEEEEQEEQEEQEVETRAVPSPPPPPIVKKPLKPGKLATSSACTRAAQAPCLCPCSHPGLPKLS</sequence>
<reference evidence="2" key="1">
    <citation type="submission" date="2017-12" db="EMBL/GenBank/DDBJ databases">
        <title>High-resolution comparative analysis of great ape genomes.</title>
        <authorList>
            <person name="Pollen A."/>
            <person name="Hastie A."/>
            <person name="Hormozdiari F."/>
            <person name="Dougherty M."/>
            <person name="Liu R."/>
            <person name="Chaisson M."/>
            <person name="Hoppe E."/>
            <person name="Hill C."/>
            <person name="Pang A."/>
            <person name="Hillier L."/>
            <person name="Baker C."/>
            <person name="Armstrong J."/>
            <person name="Shendure J."/>
            <person name="Paten B."/>
            <person name="Wilson R."/>
            <person name="Chao H."/>
            <person name="Schneider V."/>
            <person name="Ventura M."/>
            <person name="Kronenberg Z."/>
            <person name="Murali S."/>
            <person name="Gordon D."/>
            <person name="Cantsilieris S."/>
            <person name="Munson K."/>
            <person name="Nelson B."/>
            <person name="Raja A."/>
            <person name="Underwood J."/>
            <person name="Diekhans M."/>
            <person name="Fiddes I."/>
            <person name="Haussler D."/>
            <person name="Eichler E."/>
        </authorList>
    </citation>
    <scope>NUCLEOTIDE SEQUENCE [LARGE SCALE GENOMIC DNA]</scope>
    <source>
        <strain evidence="2">Susie</strain>
    </source>
</reference>
<feature type="region of interest" description="Disordered" evidence="1">
    <location>
        <begin position="1"/>
        <end position="58"/>
    </location>
</feature>
<dbReference type="AlphaFoldDB" id="A0A2J8Y0S4"/>
<name>A0A2J8Y0S4_PONAB</name>
<evidence type="ECO:0000313" key="2">
    <source>
        <dbReference type="EMBL" id="PNJ87877.1"/>
    </source>
</evidence>
<evidence type="ECO:0000256" key="1">
    <source>
        <dbReference type="SAM" id="MobiDB-lite"/>
    </source>
</evidence>
<proteinExistence type="predicted"/>
<protein>
    <submittedName>
        <fullName evidence="2">MYO15B isoform 5</fullName>
    </submittedName>
</protein>
<accession>A0A2J8Y0S4</accession>